<dbReference type="EMBL" id="JXTC01000151">
    <property type="protein sequence ID" value="PON85211.1"/>
    <property type="molecule type" value="Genomic_DNA"/>
</dbReference>
<dbReference type="STRING" id="63057.A0A2P5EI26"/>
<evidence type="ECO:0000313" key="1">
    <source>
        <dbReference type="EMBL" id="PON85211.1"/>
    </source>
</evidence>
<accession>A0A2P5EI26</accession>
<proteinExistence type="predicted"/>
<reference evidence="2" key="1">
    <citation type="submission" date="2016-06" db="EMBL/GenBank/DDBJ databases">
        <title>Parallel loss of symbiosis genes in relatives of nitrogen-fixing non-legume Parasponia.</title>
        <authorList>
            <person name="Van Velzen R."/>
            <person name="Holmer R."/>
            <person name="Bu F."/>
            <person name="Rutten L."/>
            <person name="Van Zeijl A."/>
            <person name="Liu W."/>
            <person name="Santuari L."/>
            <person name="Cao Q."/>
            <person name="Sharma T."/>
            <person name="Shen D."/>
            <person name="Roswanjaya Y."/>
            <person name="Wardhani T."/>
            <person name="Kalhor M.S."/>
            <person name="Jansen J."/>
            <person name="Van den Hoogen J."/>
            <person name="Gungor B."/>
            <person name="Hartog M."/>
            <person name="Hontelez J."/>
            <person name="Verver J."/>
            <person name="Yang W.-C."/>
            <person name="Schijlen E."/>
            <person name="Repin R."/>
            <person name="Schilthuizen M."/>
            <person name="Schranz E."/>
            <person name="Heidstra R."/>
            <person name="Miyata K."/>
            <person name="Fedorova E."/>
            <person name="Kohlen W."/>
            <person name="Bisseling T."/>
            <person name="Smit S."/>
            <person name="Geurts R."/>
        </authorList>
    </citation>
    <scope>NUCLEOTIDE SEQUENCE [LARGE SCALE GENOMIC DNA]</scope>
    <source>
        <strain evidence="2">cv. RG33-2</strain>
    </source>
</reference>
<dbReference type="Proteomes" id="UP000237000">
    <property type="component" value="Unassembled WGS sequence"/>
</dbReference>
<evidence type="ECO:0000313" key="2">
    <source>
        <dbReference type="Proteomes" id="UP000237000"/>
    </source>
</evidence>
<name>A0A2P5EI26_TREOI</name>
<protein>
    <submittedName>
        <fullName evidence="1">Uncharacterized protein</fullName>
    </submittedName>
</protein>
<comment type="caution">
    <text evidence="1">The sequence shown here is derived from an EMBL/GenBank/DDBJ whole genome shotgun (WGS) entry which is preliminary data.</text>
</comment>
<sequence>MTDFDIAEFWSQTSIYRLGIDVTKAELIRRTNWRWQESIFLFGSRKVANGDAGMVGSEFEKLRKMDLLLNWSFLLECYSFALGFIPCRLEAQLSVKWYYIWRVD</sequence>
<dbReference type="AlphaFoldDB" id="A0A2P5EI26"/>
<dbReference type="InParanoid" id="A0A2P5EI26"/>
<organism evidence="1 2">
    <name type="scientific">Trema orientale</name>
    <name type="common">Charcoal tree</name>
    <name type="synonym">Celtis orientalis</name>
    <dbReference type="NCBI Taxonomy" id="63057"/>
    <lineage>
        <taxon>Eukaryota</taxon>
        <taxon>Viridiplantae</taxon>
        <taxon>Streptophyta</taxon>
        <taxon>Embryophyta</taxon>
        <taxon>Tracheophyta</taxon>
        <taxon>Spermatophyta</taxon>
        <taxon>Magnoliopsida</taxon>
        <taxon>eudicotyledons</taxon>
        <taxon>Gunneridae</taxon>
        <taxon>Pentapetalae</taxon>
        <taxon>rosids</taxon>
        <taxon>fabids</taxon>
        <taxon>Rosales</taxon>
        <taxon>Cannabaceae</taxon>
        <taxon>Trema</taxon>
    </lineage>
</organism>
<keyword evidence="2" id="KW-1185">Reference proteome</keyword>
<gene>
    <name evidence="1" type="ORF">TorRG33x02_190550</name>
</gene>
<dbReference type="OrthoDB" id="1585644at2759"/>